<dbReference type="PROSITE" id="PS00409">
    <property type="entry name" value="PROKAR_NTER_METHYL"/>
    <property type="match status" value="1"/>
</dbReference>
<evidence type="ECO:0000313" key="6">
    <source>
        <dbReference type="Proteomes" id="UP000242231"/>
    </source>
</evidence>
<organism evidence="5 6">
    <name type="scientific">Oceanisphaera arctica</name>
    <dbReference type="NCBI Taxonomy" id="641510"/>
    <lineage>
        <taxon>Bacteria</taxon>
        <taxon>Pseudomonadati</taxon>
        <taxon>Pseudomonadota</taxon>
        <taxon>Gammaproteobacteria</taxon>
        <taxon>Aeromonadales</taxon>
        <taxon>Aeromonadaceae</taxon>
        <taxon>Oceanisphaera</taxon>
    </lineage>
</organism>
<dbReference type="InterPro" id="IPR012902">
    <property type="entry name" value="N_methyl_site"/>
</dbReference>
<dbReference type="GO" id="GO:0043107">
    <property type="term" value="P:type IV pilus-dependent motility"/>
    <property type="evidence" value="ECO:0007669"/>
    <property type="project" value="TreeGrafter"/>
</dbReference>
<dbReference type="InterPro" id="IPR001082">
    <property type="entry name" value="Pilin"/>
</dbReference>
<dbReference type="Gene3D" id="3.30.700.10">
    <property type="entry name" value="Glycoprotein, Type 4 Pilin"/>
    <property type="match status" value="1"/>
</dbReference>
<dbReference type="GO" id="GO:0007155">
    <property type="term" value="P:cell adhesion"/>
    <property type="evidence" value="ECO:0007669"/>
    <property type="project" value="InterPro"/>
</dbReference>
<keyword evidence="4" id="KW-0472">Membrane</keyword>
<evidence type="ECO:0000256" key="4">
    <source>
        <dbReference type="SAM" id="Phobius"/>
    </source>
</evidence>
<dbReference type="SUPFAM" id="SSF54523">
    <property type="entry name" value="Pili subunits"/>
    <property type="match status" value="1"/>
</dbReference>
<proteinExistence type="inferred from homology"/>
<dbReference type="OrthoDB" id="5918848at2"/>
<keyword evidence="4" id="KW-1133">Transmembrane helix</keyword>
<dbReference type="PANTHER" id="PTHR30093">
    <property type="entry name" value="GENERAL SECRETION PATHWAY PROTEIN G"/>
    <property type="match status" value="1"/>
</dbReference>
<evidence type="ECO:0000313" key="5">
    <source>
        <dbReference type="EMBL" id="PPL17092.1"/>
    </source>
</evidence>
<dbReference type="GO" id="GO:0044096">
    <property type="term" value="C:type IV pilus"/>
    <property type="evidence" value="ECO:0007669"/>
    <property type="project" value="TreeGrafter"/>
</dbReference>
<comment type="caution">
    <text evidence="5">The sequence shown here is derived from an EMBL/GenBank/DDBJ whole genome shotgun (WGS) entry which is preliminary data.</text>
</comment>
<dbReference type="PANTHER" id="PTHR30093:SF34">
    <property type="entry name" value="PREPILIN PEPTIDASE-DEPENDENT PROTEIN D"/>
    <property type="match status" value="1"/>
</dbReference>
<protein>
    <recommendedName>
        <fullName evidence="7">Pilus assembly protein TapA</fullName>
    </recommendedName>
</protein>
<keyword evidence="3" id="KW-0281">Fimbrium</keyword>
<accession>A0A2P5TNF9</accession>
<sequence length="141" mass="14571">MNQLSIKRPQGGFTLIELMIVVAIVAILAAVALPAYQTYTQKAKFTEVIAATGTAKTALELCYQTNGADCKTTVNSAISGSVATTLVEKVEVADVGTTGWTITATGEAPFDTVTYILEGTKDTGRITWVASGGTCTGAGIC</sequence>
<comment type="similarity">
    <text evidence="1 3">Belongs to the N-Me-Phe pilin family.</text>
</comment>
<evidence type="ECO:0000256" key="3">
    <source>
        <dbReference type="RuleBase" id="RU000389"/>
    </source>
</evidence>
<keyword evidence="4" id="KW-0812">Transmembrane</keyword>
<dbReference type="Pfam" id="PF07963">
    <property type="entry name" value="N_methyl"/>
    <property type="match status" value="1"/>
</dbReference>
<evidence type="ECO:0000256" key="2">
    <source>
        <dbReference type="ARBA" id="ARBA00022481"/>
    </source>
</evidence>
<keyword evidence="6" id="KW-1185">Reference proteome</keyword>
<name>A0A2P5TNF9_9GAMM</name>
<evidence type="ECO:0008006" key="7">
    <source>
        <dbReference type="Google" id="ProtNLM"/>
    </source>
</evidence>
<reference evidence="6" key="1">
    <citation type="submission" date="2016-11" db="EMBL/GenBank/DDBJ databases">
        <authorList>
            <person name="Sisinthy S."/>
            <person name="Ara S."/>
            <person name="Gundlapally S.R."/>
        </authorList>
    </citation>
    <scope>NUCLEOTIDE SEQUENCE [LARGE SCALE GENOMIC DNA]</scope>
    <source>
        <strain evidence="6">V1-41</strain>
    </source>
</reference>
<dbReference type="Pfam" id="PF00114">
    <property type="entry name" value="Pilin"/>
    <property type="match status" value="1"/>
</dbReference>
<dbReference type="InterPro" id="IPR045584">
    <property type="entry name" value="Pilin-like"/>
</dbReference>
<dbReference type="NCBIfam" id="TIGR02532">
    <property type="entry name" value="IV_pilin_GFxxxE"/>
    <property type="match status" value="1"/>
</dbReference>
<dbReference type="RefSeq" id="WP_104485874.1">
    <property type="nucleotide sequence ID" value="NZ_BMYB01000001.1"/>
</dbReference>
<keyword evidence="2" id="KW-0488">Methylation</keyword>
<feature type="transmembrane region" description="Helical" evidence="4">
    <location>
        <begin position="12"/>
        <end position="36"/>
    </location>
</feature>
<gene>
    <name evidence="5" type="ORF">UN63_05940</name>
</gene>
<evidence type="ECO:0000256" key="1">
    <source>
        <dbReference type="ARBA" id="ARBA00005233"/>
    </source>
</evidence>
<dbReference type="Proteomes" id="UP000242231">
    <property type="component" value="Unassembled WGS sequence"/>
</dbReference>
<dbReference type="EMBL" id="MPZM01000009">
    <property type="protein sequence ID" value="PPL17092.1"/>
    <property type="molecule type" value="Genomic_DNA"/>
</dbReference>
<dbReference type="AlphaFoldDB" id="A0A2P5TNF9"/>